<dbReference type="InterPro" id="IPR043472">
    <property type="entry name" value="Macro_dom-like"/>
</dbReference>
<dbReference type="PROSITE" id="PS51059">
    <property type="entry name" value="PARP_CATALYTIC"/>
    <property type="match status" value="1"/>
</dbReference>
<dbReference type="SUPFAM" id="SSF56399">
    <property type="entry name" value="ADP-ribosylation"/>
    <property type="match status" value="1"/>
</dbReference>
<sequence length="2828" mass="308309">MESESESYSEHPSTTESVEENLRLNQEPCSENASVCSDAHTGGKTVSSHPTSASKDSRESPGSEESGSPGNSVGFSENGLHGHTLEAYLSDFGSSGSSGSDLGSMSRSCMERLIGRLESPSLDSAIKTELQTPEEEEDDEDDRCPSLFQVSMMTASIADSLPCTPTLLNRHAECITEEPEEGDRRAGLMRETAGEATLTPPKASGSSEGDSCSLKFGITGETSSTPDACFSHVSPYPLDNLLGGAVDNCKKDNKADVFRRTTLDYTADDEDPDRCPSTFCVSADIADSDQVGMTATFSTGNREEFCNEERSTCGVSDKNLVEKAAQPGLDRKLQLNVCMSESLTGPSSQILSKEHLEVLQLLGLSETESSTVKTDSHDSDIELLSLSQDDSMSALQQDQSDHMKQSHLQPSAHSIPSVSESCEEDTHLTPVMDDKTPGNNANYNLQDGYIFNMEDPNLLKDIDSESDMSVDSPCHSPPPDAQVQRNSGNQQAHEKKDTDRRMDAGSLDQKAKVTYFSPEDGATETTNFDPEFSMNSVTDFSMLGLPGKISAGDNQVRAARDVLSNQAQGQEHSEDNESVSGAVNVGSNTNVRGLGPRSQDCSSSDPDPSCTQTSQRGNNTACRPIAAPRKGPPAISAGSFPVNESFAEEPMASSGVSSLPGVPENQRARFRATDDDSQKTTAPHPSQGHFNTELFPTRPTSSAQNTFEQGKFGSHTEDHHRQFAGAPCTPAEQFPGRGQTGPAFSGINTDQEKFAPQPQNVQVCAADEAGVTVMKQKTQDWAAVTPTGGWAAEPSQAPGAQGLQLSGTPGQTSLTAQGGSPLSAQQDRHLSSPQQQREVRQELSAAYERKDLKLAPQSLQSQRREQAPEDLQKTVMVTGAALKKEDEEICNLYFENEKRSGGGDIGKDCLLWDEKRKCFFITFIDSQVAKRVAAREHALKSYPVQVEVCSSPPTPRAEAALTPEGRPSQTQARVKNTPLPSQPGRRSATSTNAASEYRVKVSGVPSGTSADCLQNYLECVSDISVTSIALSKGRNSAVVIMSSSGDELDLPSIDSACVESPLEEGSLMSFVKVSSSPSSVIRVTGLKPKTADEAVQFFFSNKRRNQGGPVKRVERSQDKASALVHFINHEDAEAVVKKGDHTLDGNPLHVTLHAEADSENESDESERIRSVSSMDGESFRRDEPSSDDEYAADQEGKAAQSSKGGLASREGEYARGNTDFMSNRQHESAESSSSCSSDNDLDKNKGQYSSSALAQMKPREEYDEGMGDPRRHTDGYPQQEGSRYQEDPSKALKRQTDGYRGQADSGLIDSFRSPKKDKNEFKDKERMERAPSNQYSGGSNSPMIDYRNLRPTAASSTKKSSETCVTREKHDTVINLGDRTMRRISDNPALLRELTTKVKSVGGRFRWKQPDQMIVTCLLDEPIQEWEEEVHKKVHHFLALLPQCERLAAGKEKPTPENADSSKWGYRDNHESDDDTLETPTTLSKNSKPSAETPISAMLEDDIPNLKPWQFKILCIPAALDKFYRGYPGLKVSVDKERRTAKVSAPEDKMKKAFSDLLAFATSLRETKMSLTPGLQKMFEREDTKEWIQETVISEHGLVCHWEVSEKQIIISGQSSDLVHTQEMFKEAFKEKTIKLEKEEACTLKSPAWRSFLEQLEDGDSLPQPVLLPGGDSVIIVDTPSHISNTELKLKKFLKENKQEGKTLEINPNKVKLLKEFCDHDLKELVKKAKDVGVNISFSKNRLQAHGPKDCLPSIVGEVREMVGRIKEDKMTFKKPGMARYLKGGKGQDFLTQTGSVTKCYITTGGGGDGTSQSGDRVLAKAQLSPSLDLQIIQGDITQCAVDAIVNAANGRLKHDGGVAAAIVKAGGRCIQEESDELVAERGELNDGEVMVTGAGTLPCSHIIHAVGPTWSGGTKGEEEALIQTVKSILKEAEKMKLTSVAIPAISCGIFRYPVDRATSTIMKTIAQFLQRGRDLSLQTVVLIDLGADPLRGFISAGKLLFGKRLEEKNTPTSAPPRGKHSGGSSHKPTERTGHPVTQDSHRSRTDHGHETSQGPIKIIPGEIAKSKTDVIVCTTHPSLDLQKGVLSKSIAREGGEAIQQELKKYHEKFGAAELGHVVRTSGGNLQCKLVFHLSLPSWRDDHGKAMKSAVKGCLDEASKKKQKSIAFPSLGTGRLGYPSDKVASIMQSAISQWFSDNHRTTLKEAQIIVFPKDTETLQAFKNNDRHGGGHSEGRGHGHRGGRGGDADHSGGPSNCKVKVGKITVMVKEGDILAESCDAIVNSSNDSLDLTKGVVSKAIMKACGQEIVLECSKQKDEMGEHGVVVTRVDGLASCRHVIHVSADRFKGDWTEGILAVLRLAEEEGIRSVAMPALGTGGKGANPEKLAQAMQEAVKEFSRESESVKEVNVVVFQKQMMRPYISAFDPDASSSSSRGADRSDSGDGASADRGEKRQTHAADVFIYSLQQSAIKEAREKIHRHMTSIFTSKTETNLVIASFNAKQKDEMFKLQKKHNVEISLDDKKGAVTFTGIDIDVTSAVSDLKDIILSATTQRHLAAGGPPVRWQYQTGKDKFADFDPETNLTIEAAFKKKESSVHFSDKRSRRYKIVFKDRKEYSVDDRSAQPVAVKRRDIMEEKKRDIPLPDHWEQMKGDKVKLVQLKPESSEYKRVAGHFGRQGQASIKKIERVQNPSLFQQYKIKKREIEQNNPKGTENEKRLFHGTSSNSIQGIVTNGFNRSYCGKNGTALGNGVYFAADSATSMGYAAQGGQMFQARVLVGEYTPGNSGMRTAPIKPSSNRPYDSVSNGPPPNATVFVIFHDCQAYPEYLISF</sequence>
<dbReference type="CDD" id="cd01439">
    <property type="entry name" value="TCCD_inducible_PARP_like"/>
    <property type="match status" value="1"/>
</dbReference>
<comment type="subcellular location">
    <subcellularLocation>
        <location evidence="1">Nucleus</location>
    </subcellularLocation>
</comment>
<feature type="compositionally biased region" description="Low complexity" evidence="8">
    <location>
        <begin position="598"/>
        <end position="614"/>
    </location>
</feature>
<proteinExistence type="predicted"/>
<name>A0AAN9BSF6_9CAEN</name>
<feature type="compositionally biased region" description="Polar residues" evidence="8">
    <location>
        <begin position="44"/>
        <end position="54"/>
    </location>
</feature>
<feature type="compositionally biased region" description="Basic and acidic residues" evidence="8">
    <location>
        <begin position="2223"/>
        <end position="2236"/>
    </location>
</feature>
<dbReference type="GO" id="GO:0010629">
    <property type="term" value="P:negative regulation of gene expression"/>
    <property type="evidence" value="ECO:0007669"/>
    <property type="project" value="TreeGrafter"/>
</dbReference>
<evidence type="ECO:0000256" key="3">
    <source>
        <dbReference type="ARBA" id="ARBA00022679"/>
    </source>
</evidence>
<feature type="domain" description="RRM" evidence="9">
    <location>
        <begin position="1079"/>
        <end position="1155"/>
    </location>
</feature>
<dbReference type="SMART" id="SM00506">
    <property type="entry name" value="A1pp"/>
    <property type="match status" value="3"/>
</dbReference>
<evidence type="ECO:0000256" key="7">
    <source>
        <dbReference type="RuleBase" id="RU362114"/>
    </source>
</evidence>
<dbReference type="PANTHER" id="PTHR14453">
    <property type="entry name" value="PARP/ZINC FINGER CCCH TYPE DOMAIN CONTAINING PROTEIN"/>
    <property type="match status" value="1"/>
</dbReference>
<feature type="region of interest" description="Disordered" evidence="8">
    <location>
        <begin position="1450"/>
        <end position="1492"/>
    </location>
</feature>
<keyword evidence="2 7" id="KW-0328">Glycosyltransferase</keyword>
<evidence type="ECO:0000256" key="6">
    <source>
        <dbReference type="PROSITE-ProRule" id="PRU00176"/>
    </source>
</evidence>
<dbReference type="InterPro" id="IPR052056">
    <property type="entry name" value="Mono-ARTD/PARP"/>
</dbReference>
<evidence type="ECO:0000256" key="4">
    <source>
        <dbReference type="ARBA" id="ARBA00023027"/>
    </source>
</evidence>
<dbReference type="SUPFAM" id="SSF54928">
    <property type="entry name" value="RNA-binding domain, RBD"/>
    <property type="match status" value="1"/>
</dbReference>
<dbReference type="SUPFAM" id="SSF52949">
    <property type="entry name" value="Macro domain-like"/>
    <property type="match status" value="3"/>
</dbReference>
<feature type="region of interest" description="Disordered" evidence="8">
    <location>
        <begin position="564"/>
        <end position="640"/>
    </location>
</feature>
<dbReference type="GO" id="GO:0005634">
    <property type="term" value="C:nucleus"/>
    <property type="evidence" value="ECO:0007669"/>
    <property type="project" value="UniProtKB-SubCell"/>
</dbReference>
<dbReference type="PANTHER" id="PTHR14453:SF67">
    <property type="entry name" value="POLY [ADP-RIBOSE] POLYMERASE"/>
    <property type="match status" value="1"/>
</dbReference>
<dbReference type="PROSITE" id="PS50102">
    <property type="entry name" value="RRM"/>
    <property type="match status" value="1"/>
</dbReference>
<keyword evidence="14" id="KW-1185">Reference proteome</keyword>
<dbReference type="GO" id="GO:0005737">
    <property type="term" value="C:cytoplasm"/>
    <property type="evidence" value="ECO:0007669"/>
    <property type="project" value="TreeGrafter"/>
</dbReference>
<evidence type="ECO:0000256" key="5">
    <source>
        <dbReference type="ARBA" id="ARBA00023242"/>
    </source>
</evidence>
<feature type="region of interest" description="Disordered" evidence="8">
    <location>
        <begin position="2221"/>
        <end position="2253"/>
    </location>
</feature>
<organism evidence="13 14">
    <name type="scientific">Littorina saxatilis</name>
    <dbReference type="NCBI Taxonomy" id="31220"/>
    <lineage>
        <taxon>Eukaryota</taxon>
        <taxon>Metazoa</taxon>
        <taxon>Spiralia</taxon>
        <taxon>Lophotrochozoa</taxon>
        <taxon>Mollusca</taxon>
        <taxon>Gastropoda</taxon>
        <taxon>Caenogastropoda</taxon>
        <taxon>Littorinimorpha</taxon>
        <taxon>Littorinoidea</taxon>
        <taxon>Littorinidae</taxon>
        <taxon>Littorina</taxon>
    </lineage>
</organism>
<feature type="region of interest" description="Disordered" evidence="8">
    <location>
        <begin position="787"/>
        <end position="840"/>
    </location>
</feature>
<feature type="compositionally biased region" description="Basic and acidic residues" evidence="8">
    <location>
        <begin position="2434"/>
        <end position="2452"/>
    </location>
</feature>
<dbReference type="GO" id="GO:0003950">
    <property type="term" value="F:NAD+ poly-ADP-ribosyltransferase activity"/>
    <property type="evidence" value="ECO:0007669"/>
    <property type="project" value="UniProtKB-UniRule"/>
</dbReference>
<evidence type="ECO:0000256" key="2">
    <source>
        <dbReference type="ARBA" id="ARBA00022676"/>
    </source>
</evidence>
<evidence type="ECO:0000313" key="14">
    <source>
        <dbReference type="Proteomes" id="UP001374579"/>
    </source>
</evidence>
<dbReference type="PROSITE" id="PS51154">
    <property type="entry name" value="MACRO"/>
    <property type="match status" value="3"/>
</dbReference>
<feature type="compositionally biased region" description="Basic and acidic residues" evidence="8">
    <location>
        <begin position="492"/>
        <end position="503"/>
    </location>
</feature>
<dbReference type="Proteomes" id="UP001374579">
    <property type="component" value="Unassembled WGS sequence"/>
</dbReference>
<feature type="compositionally biased region" description="Basic and acidic residues" evidence="8">
    <location>
        <begin position="424"/>
        <end position="436"/>
    </location>
</feature>
<feature type="compositionally biased region" description="Polar residues" evidence="8">
    <location>
        <begin position="698"/>
        <end position="708"/>
    </location>
</feature>
<feature type="domain" description="WWE" evidence="10">
    <location>
        <begin position="2549"/>
        <end position="2628"/>
    </location>
</feature>
<dbReference type="Pfam" id="PF23254">
    <property type="entry name" value="KH_PARP14_8"/>
    <property type="match status" value="1"/>
</dbReference>
<evidence type="ECO:0000313" key="13">
    <source>
        <dbReference type="EMBL" id="KAK7110534.1"/>
    </source>
</evidence>
<dbReference type="Gene3D" id="3.90.228.10">
    <property type="match status" value="1"/>
</dbReference>
<dbReference type="SMART" id="SM00360">
    <property type="entry name" value="RRM"/>
    <property type="match status" value="2"/>
</dbReference>
<dbReference type="Gene3D" id="3.30.70.330">
    <property type="match status" value="2"/>
</dbReference>
<feature type="region of interest" description="Disordered" evidence="8">
    <location>
        <begin position="1153"/>
        <end position="1344"/>
    </location>
</feature>
<feature type="domain" description="Macro" evidence="12">
    <location>
        <begin position="2044"/>
        <end position="2229"/>
    </location>
</feature>
<feature type="region of interest" description="Disordered" evidence="8">
    <location>
        <begin position="670"/>
        <end position="751"/>
    </location>
</feature>
<dbReference type="Pfam" id="PF02825">
    <property type="entry name" value="WWE"/>
    <property type="match status" value="1"/>
</dbReference>
<feature type="compositionally biased region" description="Polar residues" evidence="8">
    <location>
        <begin position="578"/>
        <end position="591"/>
    </location>
</feature>
<dbReference type="CDD" id="cd02907">
    <property type="entry name" value="Macro_Af1521_BAL-like"/>
    <property type="match status" value="1"/>
</dbReference>
<feature type="compositionally biased region" description="Basic and acidic residues" evidence="8">
    <location>
        <begin position="1283"/>
        <end position="1297"/>
    </location>
</feature>
<dbReference type="InterPro" id="IPR035979">
    <property type="entry name" value="RBD_domain_sf"/>
</dbReference>
<feature type="compositionally biased region" description="Polar residues" evidence="8">
    <location>
        <begin position="23"/>
        <end position="35"/>
    </location>
</feature>
<feature type="region of interest" description="Disordered" evidence="8">
    <location>
        <begin position="1"/>
        <end position="79"/>
    </location>
</feature>
<feature type="region of interest" description="Disordered" evidence="8">
    <location>
        <begin position="116"/>
        <end position="142"/>
    </location>
</feature>
<feature type="region of interest" description="Disordered" evidence="8">
    <location>
        <begin position="2422"/>
        <end position="2452"/>
    </location>
</feature>
<gene>
    <name evidence="13" type="ORF">V1264_014387</name>
</gene>
<keyword evidence="5" id="KW-0539">Nucleus</keyword>
<dbReference type="InterPro" id="IPR037197">
    <property type="entry name" value="WWE_dom_sf"/>
</dbReference>
<dbReference type="PROSITE" id="PS50918">
    <property type="entry name" value="WWE"/>
    <property type="match status" value="1"/>
</dbReference>
<dbReference type="Pfam" id="PF01661">
    <property type="entry name" value="Macro"/>
    <property type="match status" value="3"/>
</dbReference>
<comment type="caution">
    <text evidence="13">The sequence shown here is derived from an EMBL/GenBank/DDBJ whole genome shotgun (WGS) entry which is preliminary data.</text>
</comment>
<feature type="compositionally biased region" description="Polar residues" evidence="8">
    <location>
        <begin position="679"/>
        <end position="690"/>
    </location>
</feature>
<keyword evidence="6" id="KW-0694">RNA-binding</keyword>
<dbReference type="GO" id="GO:0003714">
    <property type="term" value="F:transcription corepressor activity"/>
    <property type="evidence" value="ECO:0007669"/>
    <property type="project" value="TreeGrafter"/>
</dbReference>
<reference evidence="13 14" key="1">
    <citation type="submission" date="2024-02" db="EMBL/GenBank/DDBJ databases">
        <title>Chromosome-scale genome assembly of the rough periwinkle Littorina saxatilis.</title>
        <authorList>
            <person name="De Jode A."/>
            <person name="Faria R."/>
            <person name="Formenti G."/>
            <person name="Sims Y."/>
            <person name="Smith T.P."/>
            <person name="Tracey A."/>
            <person name="Wood J.M.D."/>
            <person name="Zagrodzka Z.B."/>
            <person name="Johannesson K."/>
            <person name="Butlin R.K."/>
            <person name="Leder E.H."/>
        </authorList>
    </citation>
    <scope>NUCLEOTIDE SEQUENCE [LARGE SCALE GENOMIC DNA]</scope>
    <source>
        <strain evidence="13">Snail1</strain>
        <tissue evidence="13">Muscle</tissue>
    </source>
</reference>
<dbReference type="Pfam" id="PF00644">
    <property type="entry name" value="PARP"/>
    <property type="match status" value="1"/>
</dbReference>
<feature type="region of interest" description="Disordered" evidence="8">
    <location>
        <begin position="463"/>
        <end position="530"/>
    </location>
</feature>
<feature type="domain" description="Macro" evidence="12">
    <location>
        <begin position="1817"/>
        <end position="2002"/>
    </location>
</feature>
<feature type="compositionally biased region" description="Polar residues" evidence="8">
    <location>
        <begin position="803"/>
        <end position="836"/>
    </location>
</feature>
<keyword evidence="3 7" id="KW-0808">Transferase</keyword>
<dbReference type="InterPro" id="IPR012677">
    <property type="entry name" value="Nucleotide-bd_a/b_plait_sf"/>
</dbReference>
<keyword evidence="4 7" id="KW-0520">NAD</keyword>
<feature type="domain" description="Macro" evidence="12">
    <location>
        <begin position="2252"/>
        <end position="2427"/>
    </location>
</feature>
<feature type="domain" description="PARP catalytic" evidence="11">
    <location>
        <begin position="2639"/>
        <end position="2828"/>
    </location>
</feature>
<protein>
    <recommendedName>
        <fullName evidence="7">Poly [ADP-ribose] polymerase</fullName>
        <shortName evidence="7">PARP</shortName>
        <ecNumber evidence="7">2.4.2.-</ecNumber>
    </recommendedName>
</protein>
<dbReference type="InterPro" id="IPR002589">
    <property type="entry name" value="Macro_dom"/>
</dbReference>
<feature type="compositionally biased region" description="Acidic residues" evidence="8">
    <location>
        <begin position="132"/>
        <end position="142"/>
    </location>
</feature>
<dbReference type="EC" id="2.4.2.-" evidence="7"/>
<accession>A0AAN9BSF6</accession>
<evidence type="ECO:0000259" key="11">
    <source>
        <dbReference type="PROSITE" id="PS51059"/>
    </source>
</evidence>
<evidence type="ECO:0000259" key="10">
    <source>
        <dbReference type="PROSITE" id="PS50918"/>
    </source>
</evidence>
<feature type="region of interest" description="Disordered" evidence="8">
    <location>
        <begin position="391"/>
        <end position="440"/>
    </location>
</feature>
<evidence type="ECO:0000259" key="9">
    <source>
        <dbReference type="PROSITE" id="PS50102"/>
    </source>
</evidence>
<dbReference type="InterPro" id="IPR000504">
    <property type="entry name" value="RRM_dom"/>
</dbReference>
<feature type="region of interest" description="Disordered" evidence="8">
    <location>
        <begin position="949"/>
        <end position="994"/>
    </location>
</feature>
<evidence type="ECO:0000256" key="8">
    <source>
        <dbReference type="SAM" id="MobiDB-lite"/>
    </source>
</evidence>
<feature type="compositionally biased region" description="Basic and acidic residues" evidence="8">
    <location>
        <begin position="1312"/>
        <end position="1329"/>
    </location>
</feature>
<dbReference type="Pfam" id="PF23085">
    <property type="entry name" value="RRM_PARP14_3"/>
    <property type="match status" value="2"/>
</dbReference>
<dbReference type="GO" id="GO:0003723">
    <property type="term" value="F:RNA binding"/>
    <property type="evidence" value="ECO:0007669"/>
    <property type="project" value="UniProtKB-UniRule"/>
</dbReference>
<dbReference type="InterPro" id="IPR057049">
    <property type="entry name" value="PARP14_KH_8"/>
</dbReference>
<feature type="compositionally biased region" description="Polar residues" evidence="8">
    <location>
        <begin position="1478"/>
        <end position="1490"/>
    </location>
</feature>
<feature type="compositionally biased region" description="Polar residues" evidence="8">
    <location>
        <begin position="406"/>
        <end position="420"/>
    </location>
</feature>
<dbReference type="Gene3D" id="3.40.220.10">
    <property type="entry name" value="Leucine Aminopeptidase, subunit E, domain 1"/>
    <property type="match status" value="3"/>
</dbReference>
<evidence type="ECO:0000259" key="12">
    <source>
        <dbReference type="PROSITE" id="PS51154"/>
    </source>
</evidence>
<feature type="region of interest" description="Disordered" evidence="8">
    <location>
        <begin position="2008"/>
        <end position="2058"/>
    </location>
</feature>
<dbReference type="SUPFAM" id="SSF117839">
    <property type="entry name" value="WWE domain"/>
    <property type="match status" value="1"/>
</dbReference>
<feature type="compositionally biased region" description="Basic and acidic residues" evidence="8">
    <location>
        <begin position="2028"/>
        <end position="2051"/>
    </location>
</feature>
<evidence type="ECO:0000256" key="1">
    <source>
        <dbReference type="ARBA" id="ARBA00004123"/>
    </source>
</evidence>
<dbReference type="EMBL" id="JBAMIC010000003">
    <property type="protein sequence ID" value="KAK7110534.1"/>
    <property type="molecule type" value="Genomic_DNA"/>
</dbReference>
<feature type="compositionally biased region" description="Polar residues" evidence="8">
    <location>
        <begin position="1331"/>
        <end position="1342"/>
    </location>
</feature>
<dbReference type="Gene3D" id="3.30.720.50">
    <property type="match status" value="1"/>
</dbReference>
<dbReference type="InterPro" id="IPR004170">
    <property type="entry name" value="WWE_dom"/>
</dbReference>
<dbReference type="InterPro" id="IPR012317">
    <property type="entry name" value="Poly(ADP-ribose)pol_cat_dom"/>
</dbReference>